<reference evidence="2" key="1">
    <citation type="journal article" date="2023" name="Mol. Phylogenet. Evol.">
        <title>Genome-scale phylogeny and comparative genomics of the fungal order Sordariales.</title>
        <authorList>
            <person name="Hensen N."/>
            <person name="Bonometti L."/>
            <person name="Westerberg I."/>
            <person name="Brannstrom I.O."/>
            <person name="Guillou S."/>
            <person name="Cros-Aarteil S."/>
            <person name="Calhoun S."/>
            <person name="Haridas S."/>
            <person name="Kuo A."/>
            <person name="Mondo S."/>
            <person name="Pangilinan J."/>
            <person name="Riley R."/>
            <person name="LaButti K."/>
            <person name="Andreopoulos B."/>
            <person name="Lipzen A."/>
            <person name="Chen C."/>
            <person name="Yan M."/>
            <person name="Daum C."/>
            <person name="Ng V."/>
            <person name="Clum A."/>
            <person name="Steindorff A."/>
            <person name="Ohm R.A."/>
            <person name="Martin F."/>
            <person name="Silar P."/>
            <person name="Natvig D.O."/>
            <person name="Lalanne C."/>
            <person name="Gautier V."/>
            <person name="Ament-Velasquez S.L."/>
            <person name="Kruys A."/>
            <person name="Hutchinson M.I."/>
            <person name="Powell A.J."/>
            <person name="Barry K."/>
            <person name="Miller A.N."/>
            <person name="Grigoriev I.V."/>
            <person name="Debuchy R."/>
            <person name="Gladieux P."/>
            <person name="Hiltunen Thoren M."/>
            <person name="Johannesson H."/>
        </authorList>
    </citation>
    <scope>NUCLEOTIDE SEQUENCE</scope>
    <source>
        <strain evidence="2">CBS 990.96</strain>
    </source>
</reference>
<keyword evidence="3" id="KW-1185">Reference proteome</keyword>
<proteinExistence type="predicted"/>
<evidence type="ECO:0000313" key="2">
    <source>
        <dbReference type="EMBL" id="KAK4221092.1"/>
    </source>
</evidence>
<keyword evidence="1" id="KW-1133">Transmembrane helix</keyword>
<keyword evidence="1" id="KW-0812">Transmembrane</keyword>
<name>A0AAN7BF35_9PEZI</name>
<keyword evidence="1" id="KW-0472">Membrane</keyword>
<protein>
    <submittedName>
        <fullName evidence="2">Uncharacterized protein</fullName>
    </submittedName>
</protein>
<dbReference type="EMBL" id="MU865587">
    <property type="protein sequence ID" value="KAK4221092.1"/>
    <property type="molecule type" value="Genomic_DNA"/>
</dbReference>
<sequence>MLGRAFCAFCVLFSVFVLWFLFFHLLLLFTTMQELQPFISLILYYVVWILGYILVHTPLSLKIVLLPTRNRSTPITLVCSG</sequence>
<organism evidence="2 3">
    <name type="scientific">Podospora fimiseda</name>
    <dbReference type="NCBI Taxonomy" id="252190"/>
    <lineage>
        <taxon>Eukaryota</taxon>
        <taxon>Fungi</taxon>
        <taxon>Dikarya</taxon>
        <taxon>Ascomycota</taxon>
        <taxon>Pezizomycotina</taxon>
        <taxon>Sordariomycetes</taxon>
        <taxon>Sordariomycetidae</taxon>
        <taxon>Sordariales</taxon>
        <taxon>Podosporaceae</taxon>
        <taxon>Podospora</taxon>
    </lineage>
</organism>
<feature type="transmembrane region" description="Helical" evidence="1">
    <location>
        <begin position="35"/>
        <end position="55"/>
    </location>
</feature>
<evidence type="ECO:0000256" key="1">
    <source>
        <dbReference type="SAM" id="Phobius"/>
    </source>
</evidence>
<feature type="transmembrane region" description="Helical" evidence="1">
    <location>
        <begin position="7"/>
        <end position="29"/>
    </location>
</feature>
<accession>A0AAN7BF35</accession>
<gene>
    <name evidence="2" type="ORF">QBC38DRAFT_149166</name>
</gene>
<dbReference type="Proteomes" id="UP001301958">
    <property type="component" value="Unassembled WGS sequence"/>
</dbReference>
<evidence type="ECO:0000313" key="3">
    <source>
        <dbReference type="Proteomes" id="UP001301958"/>
    </source>
</evidence>
<reference evidence="2" key="2">
    <citation type="submission" date="2023-05" db="EMBL/GenBank/DDBJ databases">
        <authorList>
            <consortium name="Lawrence Berkeley National Laboratory"/>
            <person name="Steindorff A."/>
            <person name="Hensen N."/>
            <person name="Bonometti L."/>
            <person name="Westerberg I."/>
            <person name="Brannstrom I.O."/>
            <person name="Guillou S."/>
            <person name="Cros-Aarteil S."/>
            <person name="Calhoun S."/>
            <person name="Haridas S."/>
            <person name="Kuo A."/>
            <person name="Mondo S."/>
            <person name="Pangilinan J."/>
            <person name="Riley R."/>
            <person name="Labutti K."/>
            <person name="Andreopoulos B."/>
            <person name="Lipzen A."/>
            <person name="Chen C."/>
            <person name="Yanf M."/>
            <person name="Daum C."/>
            <person name="Ng V."/>
            <person name="Clum A."/>
            <person name="Ohm R."/>
            <person name="Martin F."/>
            <person name="Silar P."/>
            <person name="Natvig D."/>
            <person name="Lalanne C."/>
            <person name="Gautier V."/>
            <person name="Ament-Velasquez S.L."/>
            <person name="Kruys A."/>
            <person name="Hutchinson M.I."/>
            <person name="Powell A.J."/>
            <person name="Barry K."/>
            <person name="Miller A.N."/>
            <person name="Grigoriev I.V."/>
            <person name="Debuchy R."/>
            <person name="Gladieux P."/>
            <person name="Thoren M.H."/>
            <person name="Johannesson H."/>
        </authorList>
    </citation>
    <scope>NUCLEOTIDE SEQUENCE</scope>
    <source>
        <strain evidence="2">CBS 990.96</strain>
    </source>
</reference>
<comment type="caution">
    <text evidence="2">The sequence shown here is derived from an EMBL/GenBank/DDBJ whole genome shotgun (WGS) entry which is preliminary data.</text>
</comment>
<dbReference type="AlphaFoldDB" id="A0AAN7BF35"/>